<dbReference type="Proteomes" id="UP000194127">
    <property type="component" value="Unassembled WGS sequence"/>
</dbReference>
<dbReference type="OrthoDB" id="10272312at2759"/>
<dbReference type="RefSeq" id="XP_024340120.1">
    <property type="nucleotide sequence ID" value="XM_024485078.1"/>
</dbReference>
<sequence>MYDERPASVPEYSDATSGDEPSIEAEYWCDTCGPLPRMWYHPADLGLDTSQEWAQTYIPYPFECAGDAARRIREALEHQANDPAGRRFVMTSVQSQTRALPLLQLQDSAIPDCNTSEDLSHVQDEQDVFTSLRLDNCDAMSHPFNAEEGGTDITEPMALAAGTNSLVGSLVGSRVDVSELAVARKDGVDFQGSMSRFSKHTSMRTLDLTVNSELMLNSSSSFSNYATEPSADNAFPSSSREIMGGWSQMYSSPPRYPEDAVQRTRSTRENVPFYQDPSSADTIATVDDFFNVHPAEAHIAQGIPQIKPWQAPAMSEFPSGFTGDTIRGTTQYATYSEASPQYGFLAPTWGPSLAGTLETRLPIHPHSDPAASNASSSTSRPAPTWTPNHWRWLEFRFPFTGPALPVEVWDMVLDCLVGAEPWELRRLSLVRKHWCTRCRPYLVRNIVFNNRGDVLREHRTRRRDWAGPRYVTIVGTENTRSLSHLGFVAALFGPRWPNVRHVVIEHGNWRTGDFHQDVFHHLHTLLRYIQFVRIHDVTFPSGAILRGLASQLRFVGDDNRYPMVALAQVRFEDASMPPTSLSWVRNRHRPGNGDYAVVTYQLDDLDATSLDVIAYWLLAAPDKDHELFVETALSFGNLHDTAPRIIPLLKAVGNRVDRLIVHVDRSLARHLSLPQCPSLLAYDQRIYELDLRIHVQESMSYGWLLRAVSRIPTPEGPRIQYLDLHFNIDVHLSHGNIVHKGPECEGCALHPTLPRSLSGPGVLDDIMASLKTVCDVLDRVLRKSGEFYFWVKIEICCCAQFDPDIWKPRLRPWFPKIRKSYALFSGIYYNRSGKSIDYGPGLGLWCMHCDEPLWTDFAGVAQRFIQVYGTQQSTPLALNCTGTQSVAQIAQACCQAGQLRHSVTTFPPGDNMQDGRGGDEGLATLHKTTVIVIFVENQLSWWIYAAEVSSSRSPKASWFRTDPRDRIDDGGTEALHRSKCYLGLGTRQPVEAIWASRRKPWRCRRMHARAAEWLHRACTRDDNLLERERREEMDGPQGTTGWETLSSWTTLDATAHNNMRSDDTDCLLERAGQSMPSSRRRGACSIQWTCEAAVFMNMPYLETSIVRDSIFLVLGMVLAASPTTLGFASGYFSERPCEPSGPFKVKSLLERKDLFRWRMYHIPDEGITHRVTKSAGEAVGTLLMFGEGCVALQCSPSSIDANADPVRRCVNAKLMYTAHPGAGATCARTGIGDNAVISSTTSNAERAVDVSDVLLMLVSSLRGCACNAEVTGALLECNPQRRVYLTYLAMTDRKAVTYVLPFMLTHQPNAAHDEAHDQDQRALPASKRVKDQTAVLHQPRMSDDGLRFDHTIKFAERSDEEMSVAAAHSTTVQTRELGQNIVVLTATSSPTLPRSERAPRDTSSSSIGDFMSNTEAALSDASSLASSQARILPAPRHPDFTASDAWVSSPSPASAWHPEDWQELEFTFPFTGPALPVEIWDMVLDCLVGAEHWELLRLSLVRKHWCTRCRPYLVRNIVFNNRGDVLRECRTRRRNWRGPRCVTIKGAENTRSLSHLGFIAALFGPRWTNVRDVVIEHGDWRTGDFHQDVFDYLHILLEEIEVLRVHDVTFPSGAILRSLVSHTRFLKLGYNETSRTLSLAQIHVQDSISHGWLPRVVSSLVTSERSLTNLNDLSIDFVIDVHLSHGNIVPKGLECEGCALRPELPLSLSEPGVLDDIMAKLKTVCDVLDCDFVNNPRIIPPPFRLSTGSMVPEVKDFWSAE</sequence>
<dbReference type="EMBL" id="KZ110595">
    <property type="protein sequence ID" value="OSX63326.1"/>
    <property type="molecule type" value="Genomic_DNA"/>
</dbReference>
<protein>
    <submittedName>
        <fullName evidence="2">Uncharacterized protein</fullName>
    </submittedName>
</protein>
<proteinExistence type="predicted"/>
<feature type="region of interest" description="Disordered" evidence="1">
    <location>
        <begin position="363"/>
        <end position="382"/>
    </location>
</feature>
<reference evidence="2 3" key="1">
    <citation type="submission" date="2017-04" db="EMBL/GenBank/DDBJ databases">
        <title>Genome Sequence of the Model Brown-Rot Fungus Postia placenta SB12.</title>
        <authorList>
            <consortium name="DOE Joint Genome Institute"/>
            <person name="Gaskell J."/>
            <person name="Kersten P."/>
            <person name="Larrondo L.F."/>
            <person name="Canessa P."/>
            <person name="Martinez D."/>
            <person name="Hibbett D."/>
            <person name="Schmoll M."/>
            <person name="Kubicek C.P."/>
            <person name="Martinez A.T."/>
            <person name="Yadav J."/>
            <person name="Master E."/>
            <person name="Magnuson J.K."/>
            <person name="James T."/>
            <person name="Yaver D."/>
            <person name="Berka R."/>
            <person name="Labutti K."/>
            <person name="Lipzen A."/>
            <person name="Aerts A."/>
            <person name="Barry K."/>
            <person name="Henrissat B."/>
            <person name="Blanchette R."/>
            <person name="Grigoriev I."/>
            <person name="Cullen D."/>
        </authorList>
    </citation>
    <scope>NUCLEOTIDE SEQUENCE [LARGE SCALE GENOMIC DNA]</scope>
    <source>
        <strain evidence="2 3">MAD-698-R-SB12</strain>
    </source>
</reference>
<evidence type="ECO:0000256" key="1">
    <source>
        <dbReference type="SAM" id="MobiDB-lite"/>
    </source>
</evidence>
<feature type="compositionally biased region" description="Polar residues" evidence="1">
    <location>
        <begin position="1401"/>
        <end position="1410"/>
    </location>
</feature>
<evidence type="ECO:0000313" key="2">
    <source>
        <dbReference type="EMBL" id="OSX63326.1"/>
    </source>
</evidence>
<keyword evidence="3" id="KW-1185">Reference proteome</keyword>
<feature type="compositionally biased region" description="Polar residues" evidence="1">
    <location>
        <begin position="370"/>
        <end position="382"/>
    </location>
</feature>
<feature type="region of interest" description="Disordered" evidence="1">
    <location>
        <begin position="1"/>
        <end position="20"/>
    </location>
</feature>
<name>A0A1X6N4C1_9APHY</name>
<dbReference type="GeneID" id="36330027"/>
<feature type="region of interest" description="Disordered" evidence="1">
    <location>
        <begin position="1386"/>
        <end position="1410"/>
    </location>
</feature>
<accession>A0A1X6N4C1</accession>
<organism evidence="2 3">
    <name type="scientific">Postia placenta MAD-698-R-SB12</name>
    <dbReference type="NCBI Taxonomy" id="670580"/>
    <lineage>
        <taxon>Eukaryota</taxon>
        <taxon>Fungi</taxon>
        <taxon>Dikarya</taxon>
        <taxon>Basidiomycota</taxon>
        <taxon>Agaricomycotina</taxon>
        <taxon>Agaricomycetes</taxon>
        <taxon>Polyporales</taxon>
        <taxon>Adustoporiaceae</taxon>
        <taxon>Rhodonia</taxon>
    </lineage>
</organism>
<evidence type="ECO:0000313" key="3">
    <source>
        <dbReference type="Proteomes" id="UP000194127"/>
    </source>
</evidence>
<gene>
    <name evidence="2" type="ORF">POSPLADRAFT_1139721</name>
</gene>